<dbReference type="Proteomes" id="UP000479293">
    <property type="component" value="Unassembled WGS sequence"/>
</dbReference>
<organism evidence="1 2">
    <name type="scientific">Salmonirosea aquatica</name>
    <dbReference type="NCBI Taxonomy" id="2654236"/>
    <lineage>
        <taxon>Bacteria</taxon>
        <taxon>Pseudomonadati</taxon>
        <taxon>Bacteroidota</taxon>
        <taxon>Cytophagia</taxon>
        <taxon>Cytophagales</taxon>
        <taxon>Spirosomataceae</taxon>
        <taxon>Salmonirosea</taxon>
    </lineage>
</organism>
<evidence type="ECO:0000313" key="1">
    <source>
        <dbReference type="EMBL" id="MPR35368.1"/>
    </source>
</evidence>
<gene>
    <name evidence="1" type="ORF">GBK04_18930</name>
</gene>
<reference evidence="1 2" key="1">
    <citation type="submission" date="2019-10" db="EMBL/GenBank/DDBJ databases">
        <title>Draft Genome Sequence of Cytophagaceae sp. SJW1-29.</title>
        <authorList>
            <person name="Choi A."/>
        </authorList>
    </citation>
    <scope>NUCLEOTIDE SEQUENCE [LARGE SCALE GENOMIC DNA]</scope>
    <source>
        <strain evidence="1 2">SJW1-29</strain>
    </source>
</reference>
<keyword evidence="2" id="KW-1185">Reference proteome</keyword>
<evidence type="ECO:0000313" key="2">
    <source>
        <dbReference type="Proteomes" id="UP000479293"/>
    </source>
</evidence>
<protein>
    <submittedName>
        <fullName evidence="1">Glyoxalase</fullName>
    </submittedName>
</protein>
<proteinExistence type="predicted"/>
<sequence>MNSKDTAFIALRPQLSTEPTENPAEQFQNQVLRPILKFQHERIVAVFQHHVMKRRVPLDGMAPDDRKSYVEKAFQKDLALRNQLIGLVLGLMTTDEWATFISQEKELSRRLHDLLIQRLQSTLG</sequence>
<dbReference type="EMBL" id="WHLY01000002">
    <property type="protein sequence ID" value="MPR35368.1"/>
    <property type="molecule type" value="Genomic_DNA"/>
</dbReference>
<comment type="caution">
    <text evidence="1">The sequence shown here is derived from an EMBL/GenBank/DDBJ whole genome shotgun (WGS) entry which is preliminary data.</text>
</comment>
<accession>A0A7C9FZN0</accession>
<dbReference type="RefSeq" id="WP_152762359.1">
    <property type="nucleotide sequence ID" value="NZ_WHLY01000002.1"/>
</dbReference>
<dbReference type="AlphaFoldDB" id="A0A7C9FZN0"/>
<name>A0A7C9FZN0_9BACT</name>